<protein>
    <recommendedName>
        <fullName evidence="2">DNA polymerase III subunit chi</fullName>
    </recommendedName>
</protein>
<dbReference type="GO" id="GO:0003677">
    <property type="term" value="F:DNA binding"/>
    <property type="evidence" value="ECO:0007669"/>
    <property type="project" value="InterPro"/>
</dbReference>
<dbReference type="InterPro" id="IPR036768">
    <property type="entry name" value="PolIII_chi_sf"/>
</dbReference>
<dbReference type="GO" id="GO:0032298">
    <property type="term" value="P:positive regulation of DNA-templated DNA replication initiation"/>
    <property type="evidence" value="ECO:0007669"/>
    <property type="project" value="TreeGrafter"/>
</dbReference>
<evidence type="ECO:0008006" key="2">
    <source>
        <dbReference type="Google" id="ProtNLM"/>
    </source>
</evidence>
<reference evidence="1" key="1">
    <citation type="submission" date="2018-05" db="EMBL/GenBank/DDBJ databases">
        <authorList>
            <person name="Lanie J.A."/>
            <person name="Ng W.-L."/>
            <person name="Kazmierczak K.M."/>
            <person name="Andrzejewski T.M."/>
            <person name="Davidsen T.M."/>
            <person name="Wayne K.J."/>
            <person name="Tettelin H."/>
            <person name="Glass J.I."/>
            <person name="Rusch D."/>
            <person name="Podicherti R."/>
            <person name="Tsui H.-C.T."/>
            <person name="Winkler M.E."/>
        </authorList>
    </citation>
    <scope>NUCLEOTIDE SEQUENCE</scope>
</reference>
<dbReference type="AlphaFoldDB" id="A0A381NR46"/>
<dbReference type="Gene3D" id="3.40.50.10110">
    <property type="entry name" value="DNA polymerase III subunit chi"/>
    <property type="match status" value="1"/>
</dbReference>
<dbReference type="GO" id="GO:0006260">
    <property type="term" value="P:DNA replication"/>
    <property type="evidence" value="ECO:0007669"/>
    <property type="project" value="InterPro"/>
</dbReference>
<evidence type="ECO:0000313" key="1">
    <source>
        <dbReference type="EMBL" id="SUZ55953.1"/>
    </source>
</evidence>
<proteinExistence type="predicted"/>
<organism evidence="1">
    <name type="scientific">marine metagenome</name>
    <dbReference type="NCBI Taxonomy" id="408172"/>
    <lineage>
        <taxon>unclassified sequences</taxon>
        <taxon>metagenomes</taxon>
        <taxon>ecological metagenomes</taxon>
    </lineage>
</organism>
<dbReference type="Pfam" id="PF04364">
    <property type="entry name" value="DNA_pol3_chi"/>
    <property type="match status" value="1"/>
</dbReference>
<sequence>MWSYPPGNFLPHAVATERTENADVVVLISHHEPTPADDHVLINLCVEIPAFFGRFERVAEIILEPERSIGRDRYRNYRDKGYPLFHHDLDNWEEH</sequence>
<dbReference type="EMBL" id="UINC01000471">
    <property type="protein sequence ID" value="SUZ55953.1"/>
    <property type="molecule type" value="Genomic_DNA"/>
</dbReference>
<dbReference type="PANTHER" id="PTHR38767">
    <property type="entry name" value="DNA POLYMERASE III SUBUNIT CHI"/>
    <property type="match status" value="1"/>
</dbReference>
<dbReference type="SUPFAM" id="SSF102400">
    <property type="entry name" value="DNA polymerase III chi subunit"/>
    <property type="match status" value="1"/>
</dbReference>
<dbReference type="InterPro" id="IPR007459">
    <property type="entry name" value="DNA_pol3_chi"/>
</dbReference>
<dbReference type="GO" id="GO:0003887">
    <property type="term" value="F:DNA-directed DNA polymerase activity"/>
    <property type="evidence" value="ECO:0007669"/>
    <property type="project" value="InterPro"/>
</dbReference>
<dbReference type="PANTHER" id="PTHR38767:SF1">
    <property type="entry name" value="DNA POLYMERASE III SUBUNIT CHI"/>
    <property type="match status" value="1"/>
</dbReference>
<name>A0A381NR46_9ZZZZ</name>
<accession>A0A381NR46</accession>
<gene>
    <name evidence="1" type="ORF">METZ01_LOCUS8807</name>
</gene>